<dbReference type="GO" id="GO:0009707">
    <property type="term" value="C:chloroplast outer membrane"/>
    <property type="evidence" value="ECO:0007669"/>
    <property type="project" value="UniProtKB-SubCell"/>
</dbReference>
<dbReference type="InterPro" id="IPR000184">
    <property type="entry name" value="Bac_surfAg_D15"/>
</dbReference>
<gene>
    <name evidence="7" type="ORF">HKI87_03g20470</name>
</gene>
<feature type="region of interest" description="Disordered" evidence="4">
    <location>
        <begin position="1"/>
        <end position="20"/>
    </location>
</feature>
<feature type="compositionally biased region" description="Basic and acidic residues" evidence="4">
    <location>
        <begin position="123"/>
        <end position="133"/>
    </location>
</feature>
<keyword evidence="7" id="KW-0261">Viral envelope protein</keyword>
<evidence type="ECO:0000256" key="2">
    <source>
        <dbReference type="ARBA" id="ARBA00023136"/>
    </source>
</evidence>
<keyword evidence="7" id="KW-0946">Virion</keyword>
<evidence type="ECO:0000313" key="8">
    <source>
        <dbReference type="Proteomes" id="UP001472866"/>
    </source>
</evidence>
<dbReference type="Gene3D" id="3.10.20.310">
    <property type="entry name" value="membrane protein fhac"/>
    <property type="match status" value="3"/>
</dbReference>
<feature type="domain" description="POTRA" evidence="6">
    <location>
        <begin position="375"/>
        <end position="442"/>
    </location>
</feature>
<evidence type="ECO:0000256" key="3">
    <source>
        <dbReference type="ARBA" id="ARBA00024013"/>
    </source>
</evidence>
<proteinExistence type="predicted"/>
<evidence type="ECO:0000259" key="6">
    <source>
        <dbReference type="Pfam" id="PF07244"/>
    </source>
</evidence>
<feature type="compositionally biased region" description="Low complexity" evidence="4">
    <location>
        <begin position="134"/>
        <end position="148"/>
    </location>
</feature>
<feature type="domain" description="Bacterial surface antigen (D15)" evidence="5">
    <location>
        <begin position="476"/>
        <end position="796"/>
    </location>
</feature>
<dbReference type="Pfam" id="PF07244">
    <property type="entry name" value="POTRA"/>
    <property type="match status" value="1"/>
</dbReference>
<dbReference type="InterPro" id="IPR039910">
    <property type="entry name" value="D15-like"/>
</dbReference>
<dbReference type="PANTHER" id="PTHR12815:SF32">
    <property type="entry name" value="OUTER ENVELOPE PROTEIN 80, CHLOROPLASTIC"/>
    <property type="match status" value="1"/>
</dbReference>
<reference evidence="7 8" key="1">
    <citation type="submission" date="2024-03" db="EMBL/GenBank/DDBJ databases">
        <title>Complete genome sequence of the green alga Chloropicon roscoffensis RCC1871.</title>
        <authorList>
            <person name="Lemieux C."/>
            <person name="Pombert J.-F."/>
            <person name="Otis C."/>
            <person name="Turmel M."/>
        </authorList>
    </citation>
    <scope>NUCLEOTIDE SEQUENCE [LARGE SCALE GENOMIC DNA]</scope>
    <source>
        <strain evidence="7 8">RCC1871</strain>
    </source>
</reference>
<protein>
    <submittedName>
        <fullName evidence="7">Chloroplast outer envelope protein</fullName>
    </submittedName>
</protein>
<organism evidence="7 8">
    <name type="scientific">Chloropicon roscoffensis</name>
    <dbReference type="NCBI Taxonomy" id="1461544"/>
    <lineage>
        <taxon>Eukaryota</taxon>
        <taxon>Viridiplantae</taxon>
        <taxon>Chlorophyta</taxon>
        <taxon>Chloropicophyceae</taxon>
        <taxon>Chloropicales</taxon>
        <taxon>Chloropicaceae</taxon>
        <taxon>Chloropicon</taxon>
    </lineage>
</organism>
<dbReference type="EMBL" id="CP151503">
    <property type="protein sequence ID" value="WZN60513.1"/>
    <property type="molecule type" value="Genomic_DNA"/>
</dbReference>
<sequence length="799" mass="84228">MAPSTPGGSGRGGGHAMQSVDPAGALDAVVGALANKWGIARDGREVASHMREGIRRRVRSLSRASPSRRRSDALQKPAFLGAFAELCSFLAGGGPGRGDPHAVRPVSLLASISSSVAGKKAHKDGGDGGDEAKPAAGDQPSESPVDSSETSEDEVSGQDRAAGPGAASDPAGPVSTSASSLSSLGDGLGSSRTAPAPDAEKEAVQTQERILISEIEVKGASPQLLQVATQSLVMKPNFAYTLKEVQEDVNRVFSTGYFSSCHPVAEDTRDGVRLMIEVKENPKLTGVVATGADMLPQSLIEDAFQDQYGKTLNFENFGRALGQLNKWYEDKGIFGQVTDADMKGNVAELRMKEARISRVSLKFLNPETGEQCIGKTNPEVIMKNITIKPGQVYNVRQAKSDIDVVHAMGLFDDVNIVPQPAEDSIQGSDQPKIVLTLNVVERKTGGFSAGGGISASQSSEGPVPGFVGSCAYSQKNLFGKNQKLTASIEIGQADSLFRINHSDPWVGGDKHRTGRNIYLQNMRTGGNAIHGKAVDEVNSPGVTELDALGAGNSGSRPGDQGGILIGRLVGGCEYSRPLSTSLSGTAGIQYQRTRVLGENGQPIVTDYYGNPIIFSHKDYDELLVGVLRSVYSGNKSQLVMSMEQAIPVKQDFLNFNRLRARAEKTIKAGFARLVVTTKGGMIVGDLPPYEAFSIGGTNSVRGYGEGAVGTGRYYVVGSGELHFPLFSPLEGVLFADYGSDIDSGPTVMGDPAGCRGKPGSGYGVGVGVRVESPVGPLRLEYAWNDNKQGRFHFGIGYGG</sequence>
<keyword evidence="1" id="KW-0934">Plastid</keyword>
<feature type="region of interest" description="Disordered" evidence="4">
    <location>
        <begin position="115"/>
        <end position="205"/>
    </location>
</feature>
<dbReference type="Pfam" id="PF01103">
    <property type="entry name" value="Omp85"/>
    <property type="match status" value="1"/>
</dbReference>
<dbReference type="Proteomes" id="UP001472866">
    <property type="component" value="Chromosome 03"/>
</dbReference>
<keyword evidence="1" id="KW-1002">Plastid outer membrane</keyword>
<keyword evidence="8" id="KW-1185">Reference proteome</keyword>
<dbReference type="PANTHER" id="PTHR12815">
    <property type="entry name" value="SORTING AND ASSEMBLY MACHINERY SAMM50 PROTEIN FAMILY MEMBER"/>
    <property type="match status" value="1"/>
</dbReference>
<name>A0AAX4P358_9CHLO</name>
<evidence type="ECO:0000313" key="7">
    <source>
        <dbReference type="EMBL" id="WZN60513.1"/>
    </source>
</evidence>
<evidence type="ECO:0000259" key="5">
    <source>
        <dbReference type="Pfam" id="PF01103"/>
    </source>
</evidence>
<accession>A0AAX4P358</accession>
<dbReference type="Gene3D" id="2.40.160.50">
    <property type="entry name" value="membrane protein fhac: a member of the omp85/tpsb transporter family"/>
    <property type="match status" value="1"/>
</dbReference>
<comment type="subcellular location">
    <subcellularLocation>
        <location evidence="3">Plastid</location>
        <location evidence="3">Chloroplast outer membrane</location>
    </subcellularLocation>
</comment>
<dbReference type="AlphaFoldDB" id="A0AAX4P358"/>
<dbReference type="InterPro" id="IPR010827">
    <property type="entry name" value="BamA/TamA_POTRA"/>
</dbReference>
<evidence type="ECO:0000256" key="4">
    <source>
        <dbReference type="SAM" id="MobiDB-lite"/>
    </source>
</evidence>
<feature type="compositionally biased region" description="Low complexity" evidence="4">
    <location>
        <begin position="161"/>
        <end position="191"/>
    </location>
</feature>
<keyword evidence="2" id="KW-0472">Membrane</keyword>
<evidence type="ECO:0000256" key="1">
    <source>
        <dbReference type="ARBA" id="ARBA00022805"/>
    </source>
</evidence>